<keyword evidence="3" id="KW-1185">Reference proteome</keyword>
<reference evidence="2 3" key="1">
    <citation type="submission" date="2020-12" db="EMBL/GenBank/DDBJ databases">
        <title>Bacterial novel species Adhaeribacter sp. BT258 isolated from soil.</title>
        <authorList>
            <person name="Jung H.-Y."/>
        </authorList>
    </citation>
    <scope>NUCLEOTIDE SEQUENCE [LARGE SCALE GENOMIC DNA]</scope>
    <source>
        <strain evidence="2 3">BT258</strain>
    </source>
</reference>
<evidence type="ECO:0000259" key="1">
    <source>
        <dbReference type="PROSITE" id="PS51352"/>
    </source>
</evidence>
<gene>
    <name evidence="2" type="ORF">I5M27_15015</name>
</gene>
<feature type="domain" description="Thioredoxin" evidence="1">
    <location>
        <begin position="1"/>
        <end position="147"/>
    </location>
</feature>
<evidence type="ECO:0000313" key="3">
    <source>
        <dbReference type="Proteomes" id="UP000644147"/>
    </source>
</evidence>
<comment type="caution">
    <text evidence="2">The sequence shown here is derived from an EMBL/GenBank/DDBJ whole genome shotgun (WGS) entry which is preliminary data.</text>
</comment>
<dbReference type="InterPro" id="IPR036249">
    <property type="entry name" value="Thioredoxin-like_sf"/>
</dbReference>
<dbReference type="PANTHER" id="PTHR46388:SF2">
    <property type="entry name" value="NHL REPEAT-CONTAINING PROTEIN 2"/>
    <property type="match status" value="1"/>
</dbReference>
<sequence>MQTGRVNAPELLSKSGWLNADKAYSLKDFRGKFVLLDFWTYGCINCQHILPDLERLEAEFPENLVVIGVHSAKFDAEKSDEAIRKAIQKFGIKHPVINDADFSLWRQYAINAWPTIVLIDPDGKVIGQRAGEGVYEVVKPNLDTRLPDFADRLNREVIKFRPEEKERSLLYFPSKILAQNDFVFLADSGNNRILKLDLSGKILEKIGSGKAGFTNGSFAEASFFEPHGMALSGNFLFVADTKNNAIRKIDLENKTVETAAGNGELGYYFGAEKWGVPVQPNSPWDLVINNEVMYIANAGNHQLLQMNLNTNMVMRFAGTGSEALVNGNLHDAAFNQPSGLALQNENLYIADAEASAVRCLNLHNGEVSTLLGIGLFDFGDMDGEADIALLQHAVGLTVRENCLYIADTYNGKIKVLNLDTKRIKTLAEGFAEPNDVKFVGEALWVSSTNSHELYKVNPETGEKNRLEVREG</sequence>
<dbReference type="Proteomes" id="UP000644147">
    <property type="component" value="Unassembled WGS sequence"/>
</dbReference>
<dbReference type="InterPro" id="IPR013766">
    <property type="entry name" value="Thioredoxin_domain"/>
</dbReference>
<name>A0ABS1C4I2_9BACT</name>
<evidence type="ECO:0000313" key="2">
    <source>
        <dbReference type="EMBL" id="MBK0404306.1"/>
    </source>
</evidence>
<dbReference type="SUPFAM" id="SSF52833">
    <property type="entry name" value="Thioredoxin-like"/>
    <property type="match status" value="1"/>
</dbReference>
<dbReference type="Pfam" id="PF13905">
    <property type="entry name" value="Thioredoxin_8"/>
    <property type="match status" value="1"/>
</dbReference>
<dbReference type="Pfam" id="PF08309">
    <property type="entry name" value="LVIVD"/>
    <property type="match status" value="1"/>
</dbReference>
<dbReference type="SUPFAM" id="SSF101898">
    <property type="entry name" value="NHL repeat"/>
    <property type="match status" value="1"/>
</dbReference>
<dbReference type="RefSeq" id="WP_200507146.1">
    <property type="nucleotide sequence ID" value="NZ_JAEHFX010000008.1"/>
</dbReference>
<dbReference type="Gene3D" id="2.120.10.30">
    <property type="entry name" value="TolB, C-terminal domain"/>
    <property type="match status" value="2"/>
</dbReference>
<dbReference type="Gene3D" id="3.40.30.10">
    <property type="entry name" value="Glutaredoxin"/>
    <property type="match status" value="1"/>
</dbReference>
<dbReference type="InterPro" id="IPR013211">
    <property type="entry name" value="LVIVD"/>
</dbReference>
<organism evidence="2 3">
    <name type="scientific">Adhaeribacter terrigena</name>
    <dbReference type="NCBI Taxonomy" id="2793070"/>
    <lineage>
        <taxon>Bacteria</taxon>
        <taxon>Pseudomonadati</taxon>
        <taxon>Bacteroidota</taxon>
        <taxon>Cytophagia</taxon>
        <taxon>Cytophagales</taxon>
        <taxon>Hymenobacteraceae</taxon>
        <taxon>Adhaeribacter</taxon>
    </lineage>
</organism>
<dbReference type="PANTHER" id="PTHR46388">
    <property type="entry name" value="NHL REPEAT-CONTAINING PROTEIN 2"/>
    <property type="match status" value="1"/>
</dbReference>
<dbReference type="InterPro" id="IPR011042">
    <property type="entry name" value="6-blade_b-propeller_TolB-like"/>
</dbReference>
<protein>
    <submittedName>
        <fullName evidence="2">Redoxin domain-containing protein</fullName>
    </submittedName>
</protein>
<dbReference type="InterPro" id="IPR012336">
    <property type="entry name" value="Thioredoxin-like_fold"/>
</dbReference>
<dbReference type="EMBL" id="JAEHFX010000008">
    <property type="protein sequence ID" value="MBK0404306.1"/>
    <property type="molecule type" value="Genomic_DNA"/>
</dbReference>
<dbReference type="PROSITE" id="PS51352">
    <property type="entry name" value="THIOREDOXIN_2"/>
    <property type="match status" value="1"/>
</dbReference>
<proteinExistence type="predicted"/>
<accession>A0ABS1C4I2</accession>